<dbReference type="Proteomes" id="UP001153678">
    <property type="component" value="Unassembled WGS sequence"/>
</dbReference>
<reference evidence="1" key="1">
    <citation type="submission" date="2022-08" db="EMBL/GenBank/DDBJ databases">
        <authorList>
            <person name="Kallberg Y."/>
            <person name="Tangrot J."/>
            <person name="Rosling A."/>
        </authorList>
    </citation>
    <scope>NUCLEOTIDE SEQUENCE</scope>
    <source>
        <strain evidence="1">Wild A</strain>
    </source>
</reference>
<dbReference type="EMBL" id="CAMKVN010000580">
    <property type="protein sequence ID" value="CAI2169407.1"/>
    <property type="molecule type" value="Genomic_DNA"/>
</dbReference>
<feature type="non-terminal residue" evidence="1">
    <location>
        <position position="50"/>
    </location>
</feature>
<protein>
    <submittedName>
        <fullName evidence="1">3115_t:CDS:1</fullName>
    </submittedName>
</protein>
<comment type="caution">
    <text evidence="1">The sequence shown here is derived from an EMBL/GenBank/DDBJ whole genome shotgun (WGS) entry which is preliminary data.</text>
</comment>
<dbReference type="AlphaFoldDB" id="A0A9W4SH98"/>
<sequence>FFKTYDISNEIIDENFNKENKEDFEITDASEEENNDKLIDMKVSQARTIW</sequence>
<keyword evidence="2" id="KW-1185">Reference proteome</keyword>
<name>A0A9W4SH98_9GLOM</name>
<accession>A0A9W4SH98</accession>
<gene>
    <name evidence="1" type="ORF">FWILDA_LOCUS4065</name>
</gene>
<organism evidence="1 2">
    <name type="scientific">Funneliformis geosporum</name>
    <dbReference type="NCBI Taxonomy" id="1117311"/>
    <lineage>
        <taxon>Eukaryota</taxon>
        <taxon>Fungi</taxon>
        <taxon>Fungi incertae sedis</taxon>
        <taxon>Mucoromycota</taxon>
        <taxon>Glomeromycotina</taxon>
        <taxon>Glomeromycetes</taxon>
        <taxon>Glomerales</taxon>
        <taxon>Glomeraceae</taxon>
        <taxon>Funneliformis</taxon>
    </lineage>
</organism>
<proteinExistence type="predicted"/>
<evidence type="ECO:0000313" key="1">
    <source>
        <dbReference type="EMBL" id="CAI2169407.1"/>
    </source>
</evidence>
<evidence type="ECO:0000313" key="2">
    <source>
        <dbReference type="Proteomes" id="UP001153678"/>
    </source>
</evidence>